<keyword evidence="2" id="KW-0539">Nucleus</keyword>
<dbReference type="InterPro" id="IPR018846">
    <property type="entry name" value="Beta-prop_RSE1/DDB1/CPSF1_1st"/>
</dbReference>
<keyword evidence="7" id="KW-1185">Reference proteome</keyword>
<feature type="domain" description="RSE1/DDB1/CPSF1 C-terminal" evidence="4">
    <location>
        <begin position="1076"/>
        <end position="1237"/>
    </location>
</feature>
<feature type="region of interest" description="Disordered" evidence="3">
    <location>
        <begin position="1493"/>
        <end position="1525"/>
    </location>
</feature>
<evidence type="ECO:0000313" key="6">
    <source>
        <dbReference type="EMBL" id="KAF2232586.1"/>
    </source>
</evidence>
<name>A0A6A6H3B8_VIRVR</name>
<protein>
    <recommendedName>
        <fullName evidence="8">Cleavage/polyadenylation specificity factor A subunit N-terminal domain-containing protein</fullName>
    </recommendedName>
</protein>
<gene>
    <name evidence="6" type="ORF">EV356DRAFT_534515</name>
</gene>
<dbReference type="Pfam" id="PF10433">
    <property type="entry name" value="Beta-prop_RSE1_1st"/>
    <property type="match status" value="1"/>
</dbReference>
<dbReference type="InterPro" id="IPR050358">
    <property type="entry name" value="RSE1/DDB1/CFT1"/>
</dbReference>
<dbReference type="InterPro" id="IPR004871">
    <property type="entry name" value="RSE1/DDB1/CPSF1_C"/>
</dbReference>
<reference evidence="6" key="1">
    <citation type="journal article" date="2020" name="Stud. Mycol.">
        <title>101 Dothideomycetes genomes: a test case for predicting lifestyles and emergence of pathogens.</title>
        <authorList>
            <person name="Haridas S."/>
            <person name="Albert R."/>
            <person name="Binder M."/>
            <person name="Bloem J."/>
            <person name="Labutti K."/>
            <person name="Salamov A."/>
            <person name="Andreopoulos B."/>
            <person name="Baker S."/>
            <person name="Barry K."/>
            <person name="Bills G."/>
            <person name="Bluhm B."/>
            <person name="Cannon C."/>
            <person name="Castanera R."/>
            <person name="Culley D."/>
            <person name="Daum C."/>
            <person name="Ezra D."/>
            <person name="Gonzalez J."/>
            <person name="Henrissat B."/>
            <person name="Kuo A."/>
            <person name="Liang C."/>
            <person name="Lipzen A."/>
            <person name="Lutzoni F."/>
            <person name="Magnuson J."/>
            <person name="Mondo S."/>
            <person name="Nolan M."/>
            <person name="Ohm R."/>
            <person name="Pangilinan J."/>
            <person name="Park H.-J."/>
            <person name="Ramirez L."/>
            <person name="Alfaro M."/>
            <person name="Sun H."/>
            <person name="Tritt A."/>
            <person name="Yoshinaga Y."/>
            <person name="Zwiers L.-H."/>
            <person name="Turgeon B."/>
            <person name="Goodwin S."/>
            <person name="Spatafora J."/>
            <person name="Crous P."/>
            <person name="Grigoriev I."/>
        </authorList>
    </citation>
    <scope>NUCLEOTIDE SEQUENCE</scope>
    <source>
        <strain evidence="6">Tuck. ex Michener</strain>
    </source>
</reference>
<sequence length="1574" mass="175164">MPIITFPVLENGVWVTKTADLSQLSDYDPNIRDPDNSTTSYLPPTPDLGLLSKTIIRSPAVNNILPARVRHKSLDDVVFVGEDFIQVKQIHSGGVLEHIATKSDFGSKIWASRVLGPSLQPKDARNRNWENQSLSSEDLVYEDADFDDPMDLDTEQQSLPPQILALTLESQQLCFVFVRQMPDGSHEFRQMTIPLPTSLDYLKTIGRHLATDPRCRAMAVGAIEGSFTIYQTRQVCQLQEDPTKDVRNWCPIQAQQILKVNGVILNMDFLYPSSTDDEHVILVLIVSRNGRLQILSYAWDFTDGLEENPEDTKIETIEEAQYQSPLLLIPIRNRRDFFLICEHGAFIYTNVLTRDASMDSFENFPQAPIYPGTSKKAPLWTNWARPVRRYHYLPEGQTEFYRGSEELDFVYLLREDGAVTYLLLEGSDRHAITIANTADCRGHFNAAFASPPLSYNDPDILIAAGSASDGCLRRIGNFYRPEGQDERRLEYFQAYLLSPIWNWSPATDITSSNTHNLQGSIPRSHPAVFVTSGRQPYGMVAELHSGIDASPVVSIFDGDVATTAMPTNIWPLPDSTEPVIVEQGTSEHVTVKPDMAELGSGDLDSGDTGPTLPNAPNQNSTQPSTVERGPVMLVSYPTHSRLLSVHLQQSQWRISDVESPLLDALSPTIWAGSPSDGYFLQATQAEVRIIGTPGGVYDLNDVIVHPSGSMILAASFNRHLAALVIISYDEYRYCMEVWLFGKESDGTLTCEKAEDLLVVPTEPTCLTTHEIDGTLLIVVATTSGTLLLSTWRGSHGFSKLTAYPIIQQEAAKSLSQDLEASLGFSSNSIGSVCESVVVLTTNDAVSRARTIHLLCGLRDGKVCSSPVLKPDDRDGRPSTIGIRLGQWTCVSMGITAVKLRLEHEDSASSALAYNESDLCTVTIDPDDSGRLHIESVLLKDDLGAYLQSGPIAACASIPNNGSSTKLDFAGALICFSGHALHIQKINYSSTTIPRRLPLESSPYRMMFCDWLRLFVIVGTKITTRQAQGSTPRKHNVEIRRATRGVLEFLRPETRLVGPSNSNVNDKIATNGSKYQYCGTFELLKGERIFCLTQWTHQRGEGSKYGLILVGTGASDATSPREGRLLFIEAALNQSGEVTCKIKKQVQHSSPVRAIAVFQRNYFICGVGKSLRMYAYEEQEKKLWRVGETELSSPIVHITTEPPFVHVSTLEDSCCSLHVVIQDNIPKFAIMALDHMARNSLTHLPLQIQLPRSVRVHSTAPSQTDPVRVGNTSQNQTDKLSLLLASDQENNIVGLHQRRAIRDPSNDDASMDQEELARPHSNTAPLLFTAGLSRSITRLHQAQHLRAPWKPQLADLPGILENNIIGCATDGTVVSLSLLSEAALKLLRFVYELYDDYEKDRKEQEVGTRWDGNTLNEMEQAARKQMKHTRIDYMALAVGSQREGDKYKRNHHINGDFLTRMIEQGSRELLVRIILGQKEETPEEMKMEADRIFGDTESDDAGSPSQAASASSFSFPDTSVRTSRFSDRPDRRIRELVELVRNLAQEDEVRNVQRWEGDLITVTLRYLKDILEPII</sequence>
<dbReference type="GO" id="GO:0005634">
    <property type="term" value="C:nucleus"/>
    <property type="evidence" value="ECO:0007669"/>
    <property type="project" value="UniProtKB-SubCell"/>
</dbReference>
<feature type="domain" description="RSE1/DDB1/CPSF1 first beta-propeller" evidence="5">
    <location>
        <begin position="60"/>
        <end position="490"/>
    </location>
</feature>
<accession>A0A6A6H3B8</accession>
<organism evidence="6 7">
    <name type="scientific">Viridothelium virens</name>
    <name type="common">Speckled blister lichen</name>
    <name type="synonym">Trypethelium virens</name>
    <dbReference type="NCBI Taxonomy" id="1048519"/>
    <lineage>
        <taxon>Eukaryota</taxon>
        <taxon>Fungi</taxon>
        <taxon>Dikarya</taxon>
        <taxon>Ascomycota</taxon>
        <taxon>Pezizomycotina</taxon>
        <taxon>Dothideomycetes</taxon>
        <taxon>Dothideomycetes incertae sedis</taxon>
        <taxon>Trypetheliales</taxon>
        <taxon>Trypetheliaceae</taxon>
        <taxon>Viridothelium</taxon>
    </lineage>
</organism>
<evidence type="ECO:0000256" key="3">
    <source>
        <dbReference type="SAM" id="MobiDB-lite"/>
    </source>
</evidence>
<feature type="region of interest" description="Disordered" evidence="3">
    <location>
        <begin position="596"/>
        <end position="626"/>
    </location>
</feature>
<dbReference type="Pfam" id="PF03178">
    <property type="entry name" value="CPSF_A"/>
    <property type="match status" value="1"/>
</dbReference>
<dbReference type="OrthoDB" id="20774at2759"/>
<evidence type="ECO:0008006" key="8">
    <source>
        <dbReference type="Google" id="ProtNLM"/>
    </source>
</evidence>
<dbReference type="EMBL" id="ML991814">
    <property type="protein sequence ID" value="KAF2232586.1"/>
    <property type="molecule type" value="Genomic_DNA"/>
</dbReference>
<evidence type="ECO:0000259" key="5">
    <source>
        <dbReference type="Pfam" id="PF10433"/>
    </source>
</evidence>
<proteinExistence type="predicted"/>
<evidence type="ECO:0000313" key="7">
    <source>
        <dbReference type="Proteomes" id="UP000800092"/>
    </source>
</evidence>
<evidence type="ECO:0000256" key="2">
    <source>
        <dbReference type="ARBA" id="ARBA00023242"/>
    </source>
</evidence>
<dbReference type="Gene3D" id="2.130.10.10">
    <property type="entry name" value="YVTN repeat-like/Quinoprotein amine dehydrogenase"/>
    <property type="match status" value="2"/>
</dbReference>
<feature type="compositionally biased region" description="Low complexity" evidence="3">
    <location>
        <begin position="1500"/>
        <end position="1518"/>
    </location>
</feature>
<dbReference type="Proteomes" id="UP000800092">
    <property type="component" value="Unassembled WGS sequence"/>
</dbReference>
<comment type="subcellular location">
    <subcellularLocation>
        <location evidence="1">Nucleus</location>
    </subcellularLocation>
</comment>
<dbReference type="PANTHER" id="PTHR10644">
    <property type="entry name" value="DNA REPAIR/RNA PROCESSING CPSF FAMILY"/>
    <property type="match status" value="1"/>
</dbReference>
<evidence type="ECO:0000259" key="4">
    <source>
        <dbReference type="Pfam" id="PF03178"/>
    </source>
</evidence>
<feature type="compositionally biased region" description="Polar residues" evidence="3">
    <location>
        <begin position="614"/>
        <end position="625"/>
    </location>
</feature>
<dbReference type="GO" id="GO:0003676">
    <property type="term" value="F:nucleic acid binding"/>
    <property type="evidence" value="ECO:0007669"/>
    <property type="project" value="InterPro"/>
</dbReference>
<dbReference type="InterPro" id="IPR015943">
    <property type="entry name" value="WD40/YVTN_repeat-like_dom_sf"/>
</dbReference>
<evidence type="ECO:0000256" key="1">
    <source>
        <dbReference type="ARBA" id="ARBA00004123"/>
    </source>
</evidence>
<feature type="compositionally biased region" description="Low complexity" evidence="3">
    <location>
        <begin position="598"/>
        <end position="607"/>
    </location>
</feature>